<organism evidence="1 2">
    <name type="scientific">Cryptotermes secundus</name>
    <dbReference type="NCBI Taxonomy" id="105785"/>
    <lineage>
        <taxon>Eukaryota</taxon>
        <taxon>Metazoa</taxon>
        <taxon>Ecdysozoa</taxon>
        <taxon>Arthropoda</taxon>
        <taxon>Hexapoda</taxon>
        <taxon>Insecta</taxon>
        <taxon>Pterygota</taxon>
        <taxon>Neoptera</taxon>
        <taxon>Polyneoptera</taxon>
        <taxon>Dictyoptera</taxon>
        <taxon>Blattodea</taxon>
        <taxon>Blattoidea</taxon>
        <taxon>Termitoidae</taxon>
        <taxon>Kalotermitidae</taxon>
        <taxon>Cryptotermitinae</taxon>
        <taxon>Cryptotermes</taxon>
    </lineage>
</organism>
<accession>A0A2J7QH16</accession>
<dbReference type="EMBL" id="NEVH01014359">
    <property type="protein sequence ID" value="PNF27853.1"/>
    <property type="molecule type" value="Genomic_DNA"/>
</dbReference>
<protein>
    <recommendedName>
        <fullName evidence="3">Mos1 transposase HTH domain-containing protein</fullName>
    </recommendedName>
</protein>
<evidence type="ECO:0000313" key="1">
    <source>
        <dbReference type="EMBL" id="PNF27853.1"/>
    </source>
</evidence>
<evidence type="ECO:0008006" key="3">
    <source>
        <dbReference type="Google" id="ProtNLM"/>
    </source>
</evidence>
<dbReference type="OrthoDB" id="616263at2759"/>
<dbReference type="Gene3D" id="3.30.420.10">
    <property type="entry name" value="Ribonuclease H-like superfamily/Ribonuclease H"/>
    <property type="match status" value="1"/>
</dbReference>
<sequence length="202" mass="23509">MESKNIYKEQLPIYGEKCLSRQDVYNWVQKFSEERTHIEDEHRVCRPAEIATEANVQRVEDLIREDRGVTTDTIPTAVGCSPGMAYLIMHDRLGFHKVCARWVPRMLTPQHKMHRMCLALQHLSHYPDEGHDMLARTVTGDDLAPSDFHLFGPLKHHPSAEHFPDDEAVEREVTAWFRQQPKEFYAAGFQGLVKRWDKCLNV</sequence>
<keyword evidence="2" id="KW-1185">Reference proteome</keyword>
<dbReference type="Proteomes" id="UP000235965">
    <property type="component" value="Unassembled WGS sequence"/>
</dbReference>
<dbReference type="PANTHER" id="PTHR46060:SF1">
    <property type="entry name" value="MARINER MOS1 TRANSPOSASE-LIKE PROTEIN"/>
    <property type="match status" value="1"/>
</dbReference>
<dbReference type="AlphaFoldDB" id="A0A2J7QH16"/>
<dbReference type="InterPro" id="IPR052709">
    <property type="entry name" value="Transposase-MT_Hybrid"/>
</dbReference>
<dbReference type="GO" id="GO:0003676">
    <property type="term" value="F:nucleic acid binding"/>
    <property type="evidence" value="ECO:0007669"/>
    <property type="project" value="InterPro"/>
</dbReference>
<comment type="caution">
    <text evidence="1">The sequence shown here is derived from an EMBL/GenBank/DDBJ whole genome shotgun (WGS) entry which is preliminary data.</text>
</comment>
<dbReference type="InterPro" id="IPR036397">
    <property type="entry name" value="RNaseH_sf"/>
</dbReference>
<reference evidence="1 2" key="1">
    <citation type="submission" date="2017-12" db="EMBL/GenBank/DDBJ databases">
        <title>Hemimetabolous genomes reveal molecular basis of termite eusociality.</title>
        <authorList>
            <person name="Harrison M.C."/>
            <person name="Jongepier E."/>
            <person name="Robertson H.M."/>
            <person name="Arning N."/>
            <person name="Bitard-Feildel T."/>
            <person name="Chao H."/>
            <person name="Childers C.P."/>
            <person name="Dinh H."/>
            <person name="Doddapaneni H."/>
            <person name="Dugan S."/>
            <person name="Gowin J."/>
            <person name="Greiner C."/>
            <person name="Han Y."/>
            <person name="Hu H."/>
            <person name="Hughes D.S.T."/>
            <person name="Huylmans A.-K."/>
            <person name="Kemena C."/>
            <person name="Kremer L.P.M."/>
            <person name="Lee S.L."/>
            <person name="Lopez-Ezquerra A."/>
            <person name="Mallet L."/>
            <person name="Monroy-Kuhn J.M."/>
            <person name="Moser A."/>
            <person name="Murali S.C."/>
            <person name="Muzny D.M."/>
            <person name="Otani S."/>
            <person name="Piulachs M.-D."/>
            <person name="Poelchau M."/>
            <person name="Qu J."/>
            <person name="Schaub F."/>
            <person name="Wada-Katsumata A."/>
            <person name="Worley K.C."/>
            <person name="Xie Q."/>
            <person name="Ylla G."/>
            <person name="Poulsen M."/>
            <person name="Gibbs R.A."/>
            <person name="Schal C."/>
            <person name="Richards S."/>
            <person name="Belles X."/>
            <person name="Korb J."/>
            <person name="Bornberg-Bauer E."/>
        </authorList>
    </citation>
    <scope>NUCLEOTIDE SEQUENCE [LARGE SCALE GENOMIC DNA]</scope>
    <source>
        <tissue evidence="1">Whole body</tissue>
    </source>
</reference>
<name>A0A2J7QH16_9NEOP</name>
<gene>
    <name evidence="1" type="ORF">B7P43_G09181</name>
</gene>
<dbReference type="PANTHER" id="PTHR46060">
    <property type="entry name" value="MARINER MOS1 TRANSPOSASE-LIKE PROTEIN"/>
    <property type="match status" value="1"/>
</dbReference>
<evidence type="ECO:0000313" key="2">
    <source>
        <dbReference type="Proteomes" id="UP000235965"/>
    </source>
</evidence>
<proteinExistence type="predicted"/>
<dbReference type="InParanoid" id="A0A2J7QH16"/>